<dbReference type="InterPro" id="IPR003594">
    <property type="entry name" value="HATPase_dom"/>
</dbReference>
<dbReference type="InterPro" id="IPR004358">
    <property type="entry name" value="Sig_transdc_His_kin-like_C"/>
</dbReference>
<dbReference type="SUPFAM" id="SSF53850">
    <property type="entry name" value="Periplasmic binding protein-like II"/>
    <property type="match status" value="2"/>
</dbReference>
<evidence type="ECO:0000259" key="20">
    <source>
        <dbReference type="PROSITE" id="PS50109"/>
    </source>
</evidence>
<dbReference type="EMBL" id="JRXF01000017">
    <property type="protein sequence ID" value="KOC93066.1"/>
    <property type="molecule type" value="Genomic_DNA"/>
</dbReference>
<reference evidence="25 26" key="1">
    <citation type="journal article" date="2015" name="Int. J. Syst. Evol. Microbiol.">
        <title>Erwinia iniecta sp. nov., isolated from Russian wheat aphids (Diuraphis noxia).</title>
        <authorList>
            <person name="Campillo T."/>
            <person name="Luna E."/>
            <person name="Portier P."/>
            <person name="Fischer-Le Saux M."/>
            <person name="Lapitan N."/>
            <person name="Tisserat N.A."/>
            <person name="Leach J.E."/>
        </authorList>
    </citation>
    <scope>NUCLEOTIDE SEQUENCE [LARGE SCALE GENOMIC DNA]</scope>
    <source>
        <strain evidence="23 26">B120</strain>
        <strain evidence="24 25">B149</strain>
    </source>
</reference>
<evidence type="ECO:0000256" key="14">
    <source>
        <dbReference type="ARBA" id="ARBA00023012"/>
    </source>
</evidence>
<dbReference type="InterPro" id="IPR001638">
    <property type="entry name" value="Solute-binding_3/MltF_N"/>
</dbReference>
<dbReference type="SUPFAM" id="SSF55785">
    <property type="entry name" value="PYP-like sensor domain (PAS domain)"/>
    <property type="match status" value="1"/>
</dbReference>
<dbReference type="Proteomes" id="UP000037088">
    <property type="component" value="Unassembled WGS sequence"/>
</dbReference>
<dbReference type="Gene3D" id="3.40.50.2300">
    <property type="match status" value="1"/>
</dbReference>
<dbReference type="GO" id="GO:0005886">
    <property type="term" value="C:plasma membrane"/>
    <property type="evidence" value="ECO:0007669"/>
    <property type="project" value="UniProtKB-SubCell"/>
</dbReference>
<evidence type="ECO:0000256" key="10">
    <source>
        <dbReference type="ARBA" id="ARBA00022741"/>
    </source>
</evidence>
<evidence type="ECO:0000259" key="21">
    <source>
        <dbReference type="PROSITE" id="PS50110"/>
    </source>
</evidence>
<comment type="subcellular location">
    <subcellularLocation>
        <location evidence="2">Cell inner membrane</location>
        <topology evidence="2">Multi-pass membrane protein</topology>
    </subcellularLocation>
</comment>
<dbReference type="InterPro" id="IPR003661">
    <property type="entry name" value="HisK_dim/P_dom"/>
</dbReference>
<dbReference type="Gene3D" id="1.10.287.130">
    <property type="match status" value="1"/>
</dbReference>
<dbReference type="InterPro" id="IPR049870">
    <property type="entry name" value="BvgS-like_periplasmic1"/>
</dbReference>
<dbReference type="SMART" id="SM00388">
    <property type="entry name" value="HisKA"/>
    <property type="match status" value="1"/>
</dbReference>
<dbReference type="AlphaFoldDB" id="A0A0L7TCW0"/>
<dbReference type="PROSITE" id="PS50109">
    <property type="entry name" value="HIS_KIN"/>
    <property type="match status" value="1"/>
</dbReference>
<evidence type="ECO:0000259" key="22">
    <source>
        <dbReference type="PROSITE" id="PS50894"/>
    </source>
</evidence>
<dbReference type="RefSeq" id="WP_052898785.1">
    <property type="nucleotide sequence ID" value="NZ_JRXE01000009.1"/>
</dbReference>
<proteinExistence type="predicted"/>
<dbReference type="GO" id="GO:0005524">
    <property type="term" value="F:ATP binding"/>
    <property type="evidence" value="ECO:0007669"/>
    <property type="project" value="UniProtKB-KW"/>
</dbReference>
<evidence type="ECO:0000256" key="15">
    <source>
        <dbReference type="ARBA" id="ARBA00023136"/>
    </source>
</evidence>
<dbReference type="Pfam" id="PF02518">
    <property type="entry name" value="HATPase_c"/>
    <property type="match status" value="1"/>
</dbReference>
<protein>
    <recommendedName>
        <fullName evidence="3">histidine kinase</fullName>
        <ecNumber evidence="3">2.7.13.3</ecNumber>
    </recommendedName>
</protein>
<dbReference type="InterPro" id="IPR005467">
    <property type="entry name" value="His_kinase_dom"/>
</dbReference>
<dbReference type="InterPro" id="IPR036890">
    <property type="entry name" value="HATPase_C_sf"/>
</dbReference>
<organism evidence="24 25">
    <name type="scientific">Winslowiella iniecta</name>
    <dbReference type="NCBI Taxonomy" id="1560201"/>
    <lineage>
        <taxon>Bacteria</taxon>
        <taxon>Pseudomonadati</taxon>
        <taxon>Pseudomonadota</taxon>
        <taxon>Gammaproteobacteria</taxon>
        <taxon>Enterobacterales</taxon>
        <taxon>Erwiniaceae</taxon>
        <taxon>Winslowiella</taxon>
    </lineage>
</organism>
<dbReference type="PATRIC" id="fig|1560201.3.peg.1699"/>
<keyword evidence="6 17" id="KW-0597">Phosphoprotein</keyword>
<evidence type="ECO:0000256" key="19">
    <source>
        <dbReference type="SAM" id="SignalP"/>
    </source>
</evidence>
<keyword evidence="26" id="KW-1185">Reference proteome</keyword>
<dbReference type="InterPro" id="IPR008207">
    <property type="entry name" value="Sig_transdc_His_kin_Hpt_dom"/>
</dbReference>
<dbReference type="PANTHER" id="PTHR43047:SF72">
    <property type="entry name" value="OSMOSENSING HISTIDINE PROTEIN KINASE SLN1"/>
    <property type="match status" value="1"/>
</dbReference>
<dbReference type="PROSITE" id="PS50110">
    <property type="entry name" value="RESPONSE_REGULATORY"/>
    <property type="match status" value="1"/>
</dbReference>
<dbReference type="SUPFAM" id="SSF47384">
    <property type="entry name" value="Homodimeric domain of signal transducing histidine kinase"/>
    <property type="match status" value="1"/>
</dbReference>
<keyword evidence="12" id="KW-0067">ATP-binding</keyword>
<keyword evidence="13 18" id="KW-1133">Transmembrane helix</keyword>
<evidence type="ECO:0000256" key="18">
    <source>
        <dbReference type="SAM" id="Phobius"/>
    </source>
</evidence>
<dbReference type="SMART" id="SM00387">
    <property type="entry name" value="HATPase_c"/>
    <property type="match status" value="1"/>
</dbReference>
<dbReference type="SMART" id="SM00062">
    <property type="entry name" value="PBPb"/>
    <property type="match status" value="2"/>
</dbReference>
<evidence type="ECO:0000313" key="25">
    <source>
        <dbReference type="Proteomes" id="UP000036851"/>
    </source>
</evidence>
<dbReference type="PROSITE" id="PS50894">
    <property type="entry name" value="HPT"/>
    <property type="match status" value="1"/>
</dbReference>
<comment type="caution">
    <text evidence="24">The sequence shown here is derived from an EMBL/GenBank/DDBJ whole genome shotgun (WGS) entry which is preliminary data.</text>
</comment>
<dbReference type="InterPro" id="IPR036097">
    <property type="entry name" value="HisK_dim/P_sf"/>
</dbReference>
<evidence type="ECO:0000256" key="2">
    <source>
        <dbReference type="ARBA" id="ARBA00004429"/>
    </source>
</evidence>
<evidence type="ECO:0000256" key="3">
    <source>
        <dbReference type="ARBA" id="ARBA00012438"/>
    </source>
</evidence>
<dbReference type="SUPFAM" id="SSF52172">
    <property type="entry name" value="CheY-like"/>
    <property type="match status" value="1"/>
</dbReference>
<evidence type="ECO:0000256" key="7">
    <source>
        <dbReference type="ARBA" id="ARBA00022679"/>
    </source>
</evidence>
<dbReference type="CDD" id="cd00082">
    <property type="entry name" value="HisKA"/>
    <property type="match status" value="1"/>
</dbReference>
<gene>
    <name evidence="23" type="ORF">NG42_07960</name>
    <name evidence="24" type="ORF">NG43_11825</name>
</gene>
<evidence type="ECO:0000256" key="17">
    <source>
        <dbReference type="PROSITE-ProRule" id="PRU00169"/>
    </source>
</evidence>
<feature type="domain" description="Histidine kinase" evidence="20">
    <location>
        <begin position="711"/>
        <end position="930"/>
    </location>
</feature>
<dbReference type="FunFam" id="3.30.565.10:FF:000010">
    <property type="entry name" value="Sensor histidine kinase RcsC"/>
    <property type="match status" value="1"/>
</dbReference>
<dbReference type="Gene3D" id="1.20.120.160">
    <property type="entry name" value="HPT domain"/>
    <property type="match status" value="1"/>
</dbReference>
<dbReference type="CDD" id="cd13707">
    <property type="entry name" value="PBP2_BvgS_D2"/>
    <property type="match status" value="1"/>
</dbReference>
<keyword evidence="4" id="KW-1003">Cell membrane</keyword>
<evidence type="ECO:0000256" key="12">
    <source>
        <dbReference type="ARBA" id="ARBA00022840"/>
    </source>
</evidence>
<evidence type="ECO:0000256" key="6">
    <source>
        <dbReference type="ARBA" id="ARBA00022553"/>
    </source>
</evidence>
<dbReference type="Pfam" id="PF00072">
    <property type="entry name" value="Response_reg"/>
    <property type="match status" value="1"/>
</dbReference>
<dbReference type="PANTHER" id="PTHR43047">
    <property type="entry name" value="TWO-COMPONENT HISTIDINE PROTEIN KINASE"/>
    <property type="match status" value="1"/>
</dbReference>
<feature type="domain" description="HPt" evidence="22">
    <location>
        <begin position="1095"/>
        <end position="1192"/>
    </location>
</feature>
<dbReference type="InterPro" id="IPR035965">
    <property type="entry name" value="PAS-like_dom_sf"/>
</dbReference>
<dbReference type="PRINTS" id="PR00344">
    <property type="entry name" value="BCTRLSENSOR"/>
</dbReference>
<evidence type="ECO:0000256" key="16">
    <source>
        <dbReference type="PROSITE-ProRule" id="PRU00110"/>
    </source>
</evidence>
<evidence type="ECO:0000256" key="4">
    <source>
        <dbReference type="ARBA" id="ARBA00022475"/>
    </source>
</evidence>
<keyword evidence="8 18" id="KW-0812">Transmembrane</keyword>
<accession>A0A0L7TCW0</accession>
<dbReference type="GO" id="GO:0000155">
    <property type="term" value="F:phosphorelay sensor kinase activity"/>
    <property type="evidence" value="ECO:0007669"/>
    <property type="project" value="InterPro"/>
</dbReference>
<feature type="domain" description="Response regulatory" evidence="21">
    <location>
        <begin position="952"/>
        <end position="1067"/>
    </location>
</feature>
<dbReference type="InterPro" id="IPR049871">
    <property type="entry name" value="BvgS-like_periplasmic2"/>
</dbReference>
<feature type="chain" id="PRO_5010427088" description="histidine kinase" evidence="19">
    <location>
        <begin position="21"/>
        <end position="1195"/>
    </location>
</feature>
<keyword evidence="11" id="KW-0418">Kinase</keyword>
<dbReference type="CDD" id="cd13705">
    <property type="entry name" value="PBP2_BvgS_D1"/>
    <property type="match status" value="1"/>
</dbReference>
<feature type="transmembrane region" description="Helical" evidence="18">
    <location>
        <begin position="531"/>
        <end position="552"/>
    </location>
</feature>
<dbReference type="EMBL" id="JRXE01000009">
    <property type="protein sequence ID" value="KOC90638.1"/>
    <property type="molecule type" value="Genomic_DNA"/>
</dbReference>
<dbReference type="Gene3D" id="3.30.565.10">
    <property type="entry name" value="Histidine kinase-like ATPase, C-terminal domain"/>
    <property type="match status" value="1"/>
</dbReference>
<dbReference type="EC" id="2.7.13.3" evidence="3"/>
<dbReference type="Pfam" id="PF01627">
    <property type="entry name" value="Hpt"/>
    <property type="match status" value="1"/>
</dbReference>
<keyword evidence="5" id="KW-0997">Cell inner membrane</keyword>
<dbReference type="InterPro" id="IPR036641">
    <property type="entry name" value="HPT_dom_sf"/>
</dbReference>
<evidence type="ECO:0000313" key="26">
    <source>
        <dbReference type="Proteomes" id="UP000037088"/>
    </source>
</evidence>
<feature type="modified residue" description="Phosphohistidine" evidence="16">
    <location>
        <position position="1134"/>
    </location>
</feature>
<dbReference type="Gene3D" id="3.30.450.20">
    <property type="entry name" value="PAS domain"/>
    <property type="match status" value="1"/>
</dbReference>
<evidence type="ECO:0000256" key="11">
    <source>
        <dbReference type="ARBA" id="ARBA00022777"/>
    </source>
</evidence>
<dbReference type="Gene3D" id="3.40.190.10">
    <property type="entry name" value="Periplasmic binding protein-like II"/>
    <property type="match status" value="4"/>
</dbReference>
<evidence type="ECO:0000313" key="24">
    <source>
        <dbReference type="EMBL" id="KOC93066.1"/>
    </source>
</evidence>
<dbReference type="Pfam" id="PF00497">
    <property type="entry name" value="SBP_bac_3"/>
    <property type="match status" value="2"/>
</dbReference>
<dbReference type="STRING" id="1560201.NG42_07960"/>
<evidence type="ECO:0000256" key="8">
    <source>
        <dbReference type="ARBA" id="ARBA00022692"/>
    </source>
</evidence>
<dbReference type="Pfam" id="PF00512">
    <property type="entry name" value="HisKA"/>
    <property type="match status" value="1"/>
</dbReference>
<dbReference type="Pfam" id="PF08448">
    <property type="entry name" value="PAS_4"/>
    <property type="match status" value="1"/>
</dbReference>
<evidence type="ECO:0000313" key="23">
    <source>
        <dbReference type="EMBL" id="KOC90638.1"/>
    </source>
</evidence>
<dbReference type="SMART" id="SM00448">
    <property type="entry name" value="REC"/>
    <property type="match status" value="1"/>
</dbReference>
<dbReference type="CDD" id="cd17546">
    <property type="entry name" value="REC_hyHK_CKI1_RcsC-like"/>
    <property type="match status" value="1"/>
</dbReference>
<keyword evidence="14" id="KW-0902">Two-component regulatory system</keyword>
<evidence type="ECO:0000256" key="9">
    <source>
        <dbReference type="ARBA" id="ARBA00022729"/>
    </source>
</evidence>
<keyword evidence="10" id="KW-0547">Nucleotide-binding</keyword>
<keyword evidence="15 18" id="KW-0472">Membrane</keyword>
<dbReference type="InterPro" id="IPR001789">
    <property type="entry name" value="Sig_transdc_resp-reg_receiver"/>
</dbReference>
<feature type="signal peptide" evidence="19">
    <location>
        <begin position="1"/>
        <end position="20"/>
    </location>
</feature>
<evidence type="ECO:0000256" key="1">
    <source>
        <dbReference type="ARBA" id="ARBA00000085"/>
    </source>
</evidence>
<sequence length="1195" mass="135104">MRYVILSGLLLLLPFSLATAAPQPMQLLNRETLSPPKLELTDQQWRWLGIKREVRIATFAPDNPPFDMVAEPDQFEGISADYSLLISRYLGLSLKVLRYPDRDAALTALKQQCVDMVLDDSGEPLTEHKGLTSTQPFMINRPALVSAATQFKPAARTAPIHLALVGKYHDDAWIKNDYPLAKVTRYASLESALASVAFGENDYAIGNLTSVSFLIERHFNNVLAITELLSPQDTGPRFFLRSDNSTLKKTVNAALNAISPLQHKAIFNQWSHGLDIWQLNTALNLTPRETRWISEQRQLRIVVDAVNPPFTMFDEKGQFHGISADVLRFISLRTGLNFVPVKAASEATMLNEVLEGKGDLMTMMNTSPLQDKPLLFTRPYLFQPFVLVVRERMNSDSHLTHIKRLAVTPDHSQMAWLASHYPAITLIEAKNANMALQMVNEGKVDGAVHDLMGARYMIDHYFRGQLKIAAQLGEMPSRVTFGVRRDLPELHSIINKVLADIPPRDISLLVNKWQATPNVKLQTWPLYRVQFYWLAGIFAMVVITSLVWIYYLRREIRGRLKMQLKLQEQATFHETLFNGTPVPVYVVNRHIEIIDHNQAWYDFFRQADIRLIQLSLKWPLHPLAAVYPQLCQVLARSANSGDARRYTVYNGIEKRVIIHQAVPFYDHAHQVAGLICSWQDITDHEDLLAALSVARERAEQANRAKSIFLATISHEIRTPISAIIGLLELEVLNRDHSDANEPVHVAYESAQSLLGLIGDILDMAKIESGKLELAPEWVRFDQIIAPVVRVFGGLARQKNLTLSCEAEESSSHDIYLDPMRFRQVLSNLIGNAIKFTESGTVKVHLSWARGEQQDVLLELTVTDTGMGISPEEQKRLFTPFEQSESGKKQRGSGLGLAICHQLITMMGGSIVLQSQPGWGTCITVRLPVACRDAQVTRQVETPETGETPRVLKILTVDDHPANRLLLKHQLTRLGHQVAEAEDGEQALQAWRRDYFDLIITDCSMPVMDGMALTKRIRDEQQNPVIILGLTANAQPEERERFLAAGMDDCLFKPLRLTQLDTLLRSLFRNITVRQQGCSLEQLVDIAALRSLTQHDNDLMMILLRTTREENNRDIRQATRLFEQQDWEGLAHCLHRLAGVAQIIGATQAENDCRKLESRCEQRSALTIAAEIHGTLNTIVQLNQAIERYMDEHYPR</sequence>
<dbReference type="CDD" id="cd16922">
    <property type="entry name" value="HATPase_EvgS-ArcB-TorS-like"/>
    <property type="match status" value="1"/>
</dbReference>
<dbReference type="OrthoDB" id="9770795at2"/>
<keyword evidence="9 19" id="KW-0732">Signal</keyword>
<keyword evidence="7" id="KW-0808">Transferase</keyword>
<evidence type="ECO:0000256" key="5">
    <source>
        <dbReference type="ARBA" id="ARBA00022519"/>
    </source>
</evidence>
<evidence type="ECO:0000256" key="13">
    <source>
        <dbReference type="ARBA" id="ARBA00022989"/>
    </source>
</evidence>
<dbReference type="InterPro" id="IPR013656">
    <property type="entry name" value="PAS_4"/>
</dbReference>
<comment type="catalytic activity">
    <reaction evidence="1">
        <text>ATP + protein L-histidine = ADP + protein N-phospho-L-histidine.</text>
        <dbReference type="EC" id="2.7.13.3"/>
    </reaction>
</comment>
<dbReference type="InterPro" id="IPR011006">
    <property type="entry name" value="CheY-like_superfamily"/>
</dbReference>
<dbReference type="SUPFAM" id="SSF47226">
    <property type="entry name" value="Histidine-containing phosphotransfer domain, HPT domain"/>
    <property type="match status" value="1"/>
</dbReference>
<name>A0A0L7TCW0_9GAMM</name>
<feature type="modified residue" description="4-aspartylphosphate" evidence="17">
    <location>
        <position position="1001"/>
    </location>
</feature>
<dbReference type="SUPFAM" id="SSF55874">
    <property type="entry name" value="ATPase domain of HSP90 chaperone/DNA topoisomerase II/histidine kinase"/>
    <property type="match status" value="1"/>
</dbReference>
<dbReference type="Proteomes" id="UP000036851">
    <property type="component" value="Unassembled WGS sequence"/>
</dbReference>
<dbReference type="GO" id="GO:0009927">
    <property type="term" value="F:histidine phosphotransfer kinase activity"/>
    <property type="evidence" value="ECO:0007669"/>
    <property type="project" value="TreeGrafter"/>
</dbReference>